<sequence length="52" mass="6027">MKKSFLIFIVLVLLLVLAKTAYNKYCESKPQGCKKEKIDYEKQGLPEEGIDY</sequence>
<dbReference type="AlphaFoldDB" id="A0A1W1C8L8"/>
<reference evidence="1" key="1">
    <citation type="submission" date="2016-10" db="EMBL/GenBank/DDBJ databases">
        <authorList>
            <person name="de Groot N.N."/>
        </authorList>
    </citation>
    <scope>NUCLEOTIDE SEQUENCE</scope>
</reference>
<gene>
    <name evidence="1" type="ORF">MNB_SV-8-131</name>
</gene>
<protein>
    <submittedName>
        <fullName evidence="1">Uncharacterized protein</fullName>
    </submittedName>
</protein>
<organism evidence="1">
    <name type="scientific">hydrothermal vent metagenome</name>
    <dbReference type="NCBI Taxonomy" id="652676"/>
    <lineage>
        <taxon>unclassified sequences</taxon>
        <taxon>metagenomes</taxon>
        <taxon>ecological metagenomes</taxon>
    </lineage>
</organism>
<dbReference type="EMBL" id="FPHD01000058">
    <property type="protein sequence ID" value="SFV62210.1"/>
    <property type="molecule type" value="Genomic_DNA"/>
</dbReference>
<evidence type="ECO:0000313" key="1">
    <source>
        <dbReference type="EMBL" id="SFV62210.1"/>
    </source>
</evidence>
<proteinExistence type="predicted"/>
<accession>A0A1W1C8L8</accession>
<name>A0A1W1C8L8_9ZZZZ</name>